<evidence type="ECO:0000313" key="4">
    <source>
        <dbReference type="Proteomes" id="UP000322634"/>
    </source>
</evidence>
<keyword evidence="2" id="KW-0472">Membrane</keyword>
<dbReference type="AlphaFoldDB" id="A0A5D0TZ22"/>
<keyword evidence="2" id="KW-0812">Transmembrane</keyword>
<dbReference type="EMBL" id="VSFF01000011">
    <property type="protein sequence ID" value="TYC11024.1"/>
    <property type="molecule type" value="Genomic_DNA"/>
</dbReference>
<feature type="region of interest" description="Disordered" evidence="1">
    <location>
        <begin position="109"/>
        <end position="140"/>
    </location>
</feature>
<dbReference type="Proteomes" id="UP000322634">
    <property type="component" value="Unassembled WGS sequence"/>
</dbReference>
<accession>A0A5D0TZ22</accession>
<dbReference type="RefSeq" id="WP_148353233.1">
    <property type="nucleotide sequence ID" value="NZ_JBHSBF010000011.1"/>
</dbReference>
<sequence length="396" mass="41839">MNGIEDRLRDAFGARAEAVRPRAGAHAENARRLRRARARRRVAVPAAALATAGVAVAATLPAALHDDGPDALGAAGTPGALVDGSTIVTIPGTVAGGAAFRPDAVGTDGSVIGRTPDRRVWSAGPRAPKPKDLTAKAEGGLSTGPGFTTWINPGSWLLTCRTSGGLLRRIGPQGTTPEQPVLASGGMVVASDPMEQPWEARTKGCGDTGESTANHLGSTLGVAKAFAYPTMFVVEPWQKRVLREIDVRKDRVVRDHPLPTGVRPVTLPEQEVKSVTEGDHTTFLGGGTPAPPEQVWQAAANGRYFAWAVDGRLRIVERDGWKSRAEIARTPRDGAKDEAAAQLTAGDRVIAYAAGRSSTVYDTRTGRVHTWAGQVLAAGGWLLWRDGADYRLGRIR</sequence>
<reference evidence="3 4" key="1">
    <citation type="submission" date="2019-08" db="EMBL/GenBank/DDBJ databases">
        <title>Actinomadura sp. nov. CYP1-5 isolated from mountain soil.</title>
        <authorList>
            <person name="Songsumanus A."/>
            <person name="Kuncharoen N."/>
            <person name="Kudo T."/>
            <person name="Yuki M."/>
            <person name="Igarashi Y."/>
            <person name="Tanasupawat S."/>
        </authorList>
    </citation>
    <scope>NUCLEOTIDE SEQUENCE [LARGE SCALE GENOMIC DNA]</scope>
    <source>
        <strain evidence="3 4">GKU157</strain>
    </source>
</reference>
<proteinExistence type="predicted"/>
<evidence type="ECO:0000313" key="3">
    <source>
        <dbReference type="EMBL" id="TYC11024.1"/>
    </source>
</evidence>
<gene>
    <name evidence="3" type="ORF">FXF65_29075</name>
</gene>
<keyword evidence="2" id="KW-1133">Transmembrane helix</keyword>
<evidence type="ECO:0000256" key="2">
    <source>
        <dbReference type="SAM" id="Phobius"/>
    </source>
</evidence>
<feature type="transmembrane region" description="Helical" evidence="2">
    <location>
        <begin position="42"/>
        <end position="64"/>
    </location>
</feature>
<dbReference type="OrthoDB" id="3455926at2"/>
<organism evidence="3 4">
    <name type="scientific">Actinomadura syzygii</name>
    <dbReference type="NCBI Taxonomy" id="1427538"/>
    <lineage>
        <taxon>Bacteria</taxon>
        <taxon>Bacillati</taxon>
        <taxon>Actinomycetota</taxon>
        <taxon>Actinomycetes</taxon>
        <taxon>Streptosporangiales</taxon>
        <taxon>Thermomonosporaceae</taxon>
        <taxon>Actinomadura</taxon>
    </lineage>
</organism>
<protein>
    <submittedName>
        <fullName evidence="3">Uncharacterized protein</fullName>
    </submittedName>
</protein>
<evidence type="ECO:0000256" key="1">
    <source>
        <dbReference type="SAM" id="MobiDB-lite"/>
    </source>
</evidence>
<name>A0A5D0TZ22_9ACTN</name>
<comment type="caution">
    <text evidence="3">The sequence shown here is derived from an EMBL/GenBank/DDBJ whole genome shotgun (WGS) entry which is preliminary data.</text>
</comment>
<keyword evidence="4" id="KW-1185">Reference proteome</keyword>